<dbReference type="PRINTS" id="PR00111">
    <property type="entry name" value="ABHYDROLASE"/>
</dbReference>
<evidence type="ECO:0000313" key="3">
    <source>
        <dbReference type="EMBL" id="PMD06679.1"/>
    </source>
</evidence>
<dbReference type="OrthoDB" id="63519at2"/>
<dbReference type="InterPro" id="IPR000073">
    <property type="entry name" value="AB_hydrolase_1"/>
</dbReference>
<dbReference type="Gene3D" id="3.40.50.1820">
    <property type="entry name" value="alpha/beta hydrolase"/>
    <property type="match status" value="1"/>
</dbReference>
<dbReference type="SUPFAM" id="SSF53474">
    <property type="entry name" value="alpha/beta-Hydrolases"/>
    <property type="match status" value="1"/>
</dbReference>
<dbReference type="EMBL" id="PNHK01000001">
    <property type="protein sequence ID" value="PMD06679.1"/>
    <property type="molecule type" value="Genomic_DNA"/>
</dbReference>
<proteinExistence type="predicted"/>
<dbReference type="RefSeq" id="WP_102237680.1">
    <property type="nucleotide sequence ID" value="NZ_PNHK01000001.1"/>
</dbReference>
<sequence length="258" mass="28873">MDTLNVTRMGDQGPTLVFLHGLMGRGKNFTGVAKELSKDFRMVLIDLPNHGESPWTDTFSYTDMAQAVAKEIEPDAPVYLLGHSMGGKVAMTLSLTQPELVDKLIIEDISPQAGGDMGEFVHLLDTLKKLDLDSLTSRAEAHERIAEDVPNESVRGFLLQNLRRSGDGFEWQPNLNLLFDSLKEIGDFPSIDATYDHKVLWMVGENSAYGDPKFLPLVREYFPRAVRLVIRDAGHWLHSEQPRVFVDAVRAFFLAGDD</sequence>
<protein>
    <submittedName>
        <fullName evidence="3">Alpha/beta hydrolase</fullName>
    </submittedName>
</protein>
<evidence type="ECO:0000256" key="1">
    <source>
        <dbReference type="ARBA" id="ARBA00022801"/>
    </source>
</evidence>
<keyword evidence="1 3" id="KW-0378">Hydrolase</keyword>
<evidence type="ECO:0000259" key="2">
    <source>
        <dbReference type="Pfam" id="PF00561"/>
    </source>
</evidence>
<organism evidence="3 4">
    <name type="scientific">Brevibacterium paucivorans</name>
    <dbReference type="NCBI Taxonomy" id="170994"/>
    <lineage>
        <taxon>Bacteria</taxon>
        <taxon>Bacillati</taxon>
        <taxon>Actinomycetota</taxon>
        <taxon>Actinomycetes</taxon>
        <taxon>Micrococcales</taxon>
        <taxon>Brevibacteriaceae</taxon>
        <taxon>Brevibacterium</taxon>
    </lineage>
</organism>
<gene>
    <name evidence="3" type="ORF">CJ199_01075</name>
</gene>
<accession>A0A2N6VRH2</accession>
<dbReference type="AlphaFoldDB" id="A0A2N6VRH2"/>
<name>A0A2N6VRH2_9MICO</name>
<dbReference type="PANTHER" id="PTHR46118">
    <property type="entry name" value="PROTEIN ABHD11"/>
    <property type="match status" value="1"/>
</dbReference>
<dbReference type="Proteomes" id="UP000235598">
    <property type="component" value="Unassembled WGS sequence"/>
</dbReference>
<evidence type="ECO:0000313" key="4">
    <source>
        <dbReference type="Proteomes" id="UP000235598"/>
    </source>
</evidence>
<feature type="domain" description="AB hydrolase-1" evidence="2">
    <location>
        <begin position="14"/>
        <end position="241"/>
    </location>
</feature>
<reference evidence="3 4" key="1">
    <citation type="submission" date="2017-09" db="EMBL/GenBank/DDBJ databases">
        <title>Bacterial strain isolated from the female urinary microbiota.</title>
        <authorList>
            <person name="Thomas-White K."/>
            <person name="Kumar N."/>
            <person name="Forster S."/>
            <person name="Putonti C."/>
            <person name="Lawley T."/>
            <person name="Wolfe A.J."/>
        </authorList>
    </citation>
    <scope>NUCLEOTIDE SEQUENCE [LARGE SCALE GENOMIC DNA]</scope>
    <source>
        <strain evidence="3 4">UMB1301</strain>
    </source>
</reference>
<dbReference type="Pfam" id="PF00561">
    <property type="entry name" value="Abhydrolase_1"/>
    <property type="match status" value="1"/>
</dbReference>
<dbReference type="InterPro" id="IPR029058">
    <property type="entry name" value="AB_hydrolase_fold"/>
</dbReference>
<dbReference type="GO" id="GO:0016787">
    <property type="term" value="F:hydrolase activity"/>
    <property type="evidence" value="ECO:0007669"/>
    <property type="project" value="UniProtKB-KW"/>
</dbReference>
<comment type="caution">
    <text evidence="3">The sequence shown here is derived from an EMBL/GenBank/DDBJ whole genome shotgun (WGS) entry which is preliminary data.</text>
</comment>
<dbReference type="PANTHER" id="PTHR46118:SF4">
    <property type="entry name" value="PROTEIN ABHD11"/>
    <property type="match status" value="1"/>
</dbReference>